<dbReference type="GO" id="GO:0005829">
    <property type="term" value="C:cytosol"/>
    <property type="evidence" value="ECO:0007669"/>
    <property type="project" value="TreeGrafter"/>
</dbReference>
<dbReference type="Gene3D" id="3.30.70.1250">
    <property type="entry name" value="Phosphopentomutase"/>
    <property type="match status" value="1"/>
</dbReference>
<comment type="function">
    <text evidence="6">Isomerase that catalyzes the conversion of deoxy-ribose 1-phosphate (dRib-1-P) and ribose 1-phosphate (Rib-1-P) to deoxy-ribose 5-phosphate (dRib-5-P) and ribose 5-phosphate (Rib-5-P), respectively.</text>
</comment>
<dbReference type="InterPro" id="IPR024052">
    <property type="entry name" value="Phosphopentomutase_DeoB_cap_sf"/>
</dbReference>
<dbReference type="FunFam" id="3.30.70.1250:FF:000001">
    <property type="entry name" value="Phosphopentomutase"/>
    <property type="match status" value="1"/>
</dbReference>
<accession>A0A1G9KHZ1</accession>
<name>A0A1G9KHZ1_9BACT</name>
<dbReference type="EC" id="5.4.2.7" evidence="6 7"/>
<evidence type="ECO:0000313" key="10">
    <source>
        <dbReference type="Proteomes" id="UP000182146"/>
    </source>
</evidence>
<dbReference type="Pfam" id="PF01676">
    <property type="entry name" value="Metalloenzyme"/>
    <property type="match status" value="1"/>
</dbReference>
<dbReference type="NCBIfam" id="NF003766">
    <property type="entry name" value="PRK05362.1"/>
    <property type="match status" value="1"/>
</dbReference>
<dbReference type="NCBIfam" id="TIGR01696">
    <property type="entry name" value="deoB"/>
    <property type="match status" value="1"/>
</dbReference>
<evidence type="ECO:0000256" key="4">
    <source>
        <dbReference type="ARBA" id="ARBA00023211"/>
    </source>
</evidence>
<dbReference type="PANTHER" id="PTHR21110">
    <property type="entry name" value="PHOSPHOPENTOMUTASE"/>
    <property type="match status" value="1"/>
</dbReference>
<evidence type="ECO:0000256" key="3">
    <source>
        <dbReference type="ARBA" id="ARBA00022723"/>
    </source>
</evidence>
<evidence type="ECO:0000256" key="1">
    <source>
        <dbReference type="ARBA" id="ARBA00010373"/>
    </source>
</evidence>
<comment type="similarity">
    <text evidence="1 6">Belongs to the phosphopentomutase family.</text>
</comment>
<comment type="cofactor">
    <cofactor evidence="6">
        <name>Mn(2+)</name>
        <dbReference type="ChEBI" id="CHEBI:29035"/>
    </cofactor>
    <text evidence="6">Binds 2 manganese ions.</text>
</comment>
<gene>
    <name evidence="6" type="primary">deoB</name>
    <name evidence="9" type="ORF">SAMN05660860_00769</name>
</gene>
<dbReference type="STRING" id="392333.SAMN05660860_00769"/>
<evidence type="ECO:0000256" key="2">
    <source>
        <dbReference type="ARBA" id="ARBA00022490"/>
    </source>
</evidence>
<comment type="subcellular location">
    <subcellularLocation>
        <location evidence="6">Cytoplasm</location>
    </subcellularLocation>
</comment>
<evidence type="ECO:0000313" key="9">
    <source>
        <dbReference type="EMBL" id="SDL49249.1"/>
    </source>
</evidence>
<dbReference type="EMBL" id="FNGU01000001">
    <property type="protein sequence ID" value="SDL49249.1"/>
    <property type="molecule type" value="Genomic_DNA"/>
</dbReference>
<dbReference type="RefSeq" id="WP_235264029.1">
    <property type="nucleotide sequence ID" value="NZ_FNGU01000001.1"/>
</dbReference>
<dbReference type="GO" id="GO:0006015">
    <property type="term" value="P:5-phosphoribose 1-diphosphate biosynthetic process"/>
    <property type="evidence" value="ECO:0007669"/>
    <property type="project" value="UniProtKB-UniPathway"/>
</dbReference>
<comment type="catalytic activity">
    <reaction evidence="6">
        <text>alpha-D-ribose 1-phosphate = D-ribose 5-phosphate</text>
        <dbReference type="Rhea" id="RHEA:18793"/>
        <dbReference type="ChEBI" id="CHEBI:57720"/>
        <dbReference type="ChEBI" id="CHEBI:78346"/>
        <dbReference type="EC" id="5.4.2.7"/>
    </reaction>
</comment>
<feature type="domain" description="Metalloenzyme" evidence="8">
    <location>
        <begin position="8"/>
        <end position="378"/>
    </location>
</feature>
<dbReference type="AlphaFoldDB" id="A0A1G9KHZ1"/>
<dbReference type="PIRSF" id="PIRSF001491">
    <property type="entry name" value="Ppentomutase"/>
    <property type="match status" value="1"/>
</dbReference>
<comment type="pathway">
    <text evidence="6">Carbohydrate degradation; 2-deoxy-D-ribose 1-phosphate degradation; D-glyceraldehyde 3-phosphate and acetaldehyde from 2-deoxy-alpha-D-ribose 1-phosphate: step 1/2.</text>
</comment>
<dbReference type="Proteomes" id="UP000182146">
    <property type="component" value="Unassembled WGS sequence"/>
</dbReference>
<feature type="binding site" evidence="6">
    <location>
        <position position="328"/>
    </location>
    <ligand>
        <name>Mn(2+)</name>
        <dbReference type="ChEBI" id="CHEBI:29035"/>
        <label>1</label>
    </ligand>
</feature>
<dbReference type="GO" id="GO:0030145">
    <property type="term" value="F:manganese ion binding"/>
    <property type="evidence" value="ECO:0007669"/>
    <property type="project" value="UniProtKB-UniRule"/>
</dbReference>
<evidence type="ECO:0000256" key="6">
    <source>
        <dbReference type="HAMAP-Rule" id="MF_00740"/>
    </source>
</evidence>
<evidence type="ECO:0000259" key="8">
    <source>
        <dbReference type="Pfam" id="PF01676"/>
    </source>
</evidence>
<feature type="binding site" evidence="6">
    <location>
        <position position="329"/>
    </location>
    <ligand>
        <name>Mn(2+)</name>
        <dbReference type="ChEBI" id="CHEBI:29035"/>
        <label>1</label>
    </ligand>
</feature>
<dbReference type="CDD" id="cd16009">
    <property type="entry name" value="PPM"/>
    <property type="match status" value="1"/>
</dbReference>
<dbReference type="SUPFAM" id="SSF143856">
    <property type="entry name" value="DeoB insert domain-like"/>
    <property type="match status" value="1"/>
</dbReference>
<sequence length="406" mass="43963">MKGPGPLRAVLITLDGLGVGALSDAAAYGDAGVDTLGHIKAACPELRLPQMQEMGLGNLHPDSGIVASSRPQACFGRMAERAAGKDSTVGHWELAGLIQHQPLATFPQGFPPDIIKAFQRETGLEPLGNLAASGTEILTRLGEEHVRSGRPIVYTSVDSVFQIAAHEDVIPVERLYEICRIARRILDPYRVGRVIARPFVGEGAGDFRRTARRHDFSLPPFAPTLLDHLQERGLSVVGVGKIGDIFAGQGLSKSLPSHNNRDGMEKILDAFRGMHKGLVFANLVDFDMLYGHRRDAEGFARALKDFDGWLPRMKEIMGERDLLLITADHGCDPTAAGTDHTREYVPLLVWSPGLETGCDLGRRESFADVAATLADFFGCCPPQAGSSFLKLLPLKTRICAKAGEKT</sequence>
<proteinExistence type="inferred from homology"/>
<dbReference type="UniPathway" id="UPA00087">
    <property type="reaction ID" value="UER00173"/>
</dbReference>
<dbReference type="SUPFAM" id="SSF53649">
    <property type="entry name" value="Alkaline phosphatase-like"/>
    <property type="match status" value="1"/>
</dbReference>
<reference evidence="9 10" key="1">
    <citation type="submission" date="2016-10" db="EMBL/GenBank/DDBJ databases">
        <authorList>
            <person name="de Groot N.N."/>
        </authorList>
    </citation>
    <scope>NUCLEOTIDE SEQUENCE [LARGE SCALE GENOMIC DNA]</scope>
    <source>
        <strain evidence="9 10">DSM 17813</strain>
    </source>
</reference>
<feature type="binding site" evidence="6">
    <location>
        <position position="287"/>
    </location>
    <ligand>
        <name>Mn(2+)</name>
        <dbReference type="ChEBI" id="CHEBI:29035"/>
        <label>2</label>
    </ligand>
</feature>
<dbReference type="GO" id="GO:0009117">
    <property type="term" value="P:nucleotide metabolic process"/>
    <property type="evidence" value="ECO:0007669"/>
    <property type="project" value="UniProtKB-UniRule"/>
</dbReference>
<dbReference type="InterPro" id="IPR010045">
    <property type="entry name" value="DeoB"/>
</dbReference>
<dbReference type="GO" id="GO:0043094">
    <property type="term" value="P:metabolic compound salvage"/>
    <property type="evidence" value="ECO:0007669"/>
    <property type="project" value="UniProtKB-UniRule"/>
</dbReference>
<protein>
    <recommendedName>
        <fullName evidence="6 7">Phosphopentomutase</fullName>
        <ecNumber evidence="6 7">5.4.2.7</ecNumber>
    </recommendedName>
    <alternativeName>
        <fullName evidence="6">Phosphodeoxyribomutase</fullName>
    </alternativeName>
</protein>
<feature type="binding site" evidence="6">
    <location>
        <position position="15"/>
    </location>
    <ligand>
        <name>Mn(2+)</name>
        <dbReference type="ChEBI" id="CHEBI:29035"/>
        <label>1</label>
    </ligand>
</feature>
<dbReference type="Gene3D" id="3.40.720.10">
    <property type="entry name" value="Alkaline Phosphatase, subunit A"/>
    <property type="match status" value="1"/>
</dbReference>
<evidence type="ECO:0000256" key="7">
    <source>
        <dbReference type="NCBIfam" id="TIGR01696"/>
    </source>
</evidence>
<keyword evidence="2 6" id="KW-0963">Cytoplasm</keyword>
<dbReference type="GO" id="GO:0006018">
    <property type="term" value="P:2-deoxyribose 1-phosphate catabolic process"/>
    <property type="evidence" value="ECO:0007669"/>
    <property type="project" value="UniProtKB-UniRule"/>
</dbReference>
<keyword evidence="5 6" id="KW-0413">Isomerase</keyword>
<keyword evidence="3 6" id="KW-0479">Metal-binding</keyword>
<organism evidence="9 10">
    <name type="scientific">Geoalkalibacter ferrihydriticus</name>
    <dbReference type="NCBI Taxonomy" id="392333"/>
    <lineage>
        <taxon>Bacteria</taxon>
        <taxon>Pseudomonadati</taxon>
        <taxon>Thermodesulfobacteriota</taxon>
        <taxon>Desulfuromonadia</taxon>
        <taxon>Desulfuromonadales</taxon>
        <taxon>Geoalkalibacteraceae</taxon>
        <taxon>Geoalkalibacter</taxon>
    </lineage>
</organism>
<dbReference type="InterPro" id="IPR006124">
    <property type="entry name" value="Metalloenzyme"/>
</dbReference>
<evidence type="ECO:0000256" key="5">
    <source>
        <dbReference type="ARBA" id="ARBA00023235"/>
    </source>
</evidence>
<dbReference type="HAMAP" id="MF_00740">
    <property type="entry name" value="Phosphopentomut"/>
    <property type="match status" value="1"/>
</dbReference>
<dbReference type="GO" id="GO:0008973">
    <property type="term" value="F:phosphopentomutase activity"/>
    <property type="evidence" value="ECO:0007669"/>
    <property type="project" value="UniProtKB-UniRule"/>
</dbReference>
<dbReference type="PANTHER" id="PTHR21110:SF0">
    <property type="entry name" value="PHOSPHOPENTOMUTASE"/>
    <property type="match status" value="1"/>
</dbReference>
<dbReference type="InterPro" id="IPR017850">
    <property type="entry name" value="Alkaline_phosphatase_core_sf"/>
</dbReference>
<feature type="binding site" evidence="6">
    <location>
        <position position="340"/>
    </location>
    <ligand>
        <name>Mn(2+)</name>
        <dbReference type="ChEBI" id="CHEBI:29035"/>
        <label>2</label>
    </ligand>
</feature>
<dbReference type="GO" id="GO:0000287">
    <property type="term" value="F:magnesium ion binding"/>
    <property type="evidence" value="ECO:0007669"/>
    <property type="project" value="UniProtKB-UniRule"/>
</dbReference>
<keyword evidence="4 6" id="KW-0464">Manganese</keyword>
<comment type="catalytic activity">
    <reaction evidence="6">
        <text>2-deoxy-alpha-D-ribose 1-phosphate = 2-deoxy-D-ribose 5-phosphate</text>
        <dbReference type="Rhea" id="RHEA:27658"/>
        <dbReference type="ChEBI" id="CHEBI:57259"/>
        <dbReference type="ChEBI" id="CHEBI:62877"/>
        <dbReference type="EC" id="5.4.2.7"/>
    </reaction>
</comment>
<feature type="binding site" evidence="6">
    <location>
        <position position="292"/>
    </location>
    <ligand>
        <name>Mn(2+)</name>
        <dbReference type="ChEBI" id="CHEBI:29035"/>
        <label>2</label>
    </ligand>
</feature>